<dbReference type="Proteomes" id="UP000267606">
    <property type="component" value="Unassembled WGS sequence"/>
</dbReference>
<dbReference type="InterPro" id="IPR036866">
    <property type="entry name" value="RibonucZ/Hydroxyglut_hydro"/>
</dbReference>
<sequence length="325" mass="36399">CFKSCRFYDSQNWVSFECSFSSSIIWCLFAVGELAYFLGDIVVHAGHCMYLALLLTTTRKISTAVVNRKMKVLPIPALSDNYMYLLIDEKTNDAAIVDPVNLKSICEAVKEAGVTLTSSLVTHHHWDHAGATKELFDEYRGLSIYGGDDRIAGVTNKVRDGDVFKIGELDVKCLYTPCHTTGSICYYVTDGSGEKAVFTGDTLFIGGCGRFFEGNAADMDSALNEKLASLPNDTKIYCGHEYTVDNLKFAHSIEPKNNEITKKLAWAEERRKAGNYTVPSTIEEEKRFNPFMRVRMSDELRNVTKSADSITVMAKIRCMKNNFRV</sequence>
<keyword evidence="8" id="KW-0862">Zinc</keyword>
<dbReference type="HAMAP" id="MF_01374">
    <property type="entry name" value="Glyoxalase_2"/>
    <property type="match status" value="1"/>
</dbReference>
<keyword evidence="7" id="KW-0378">Hydrolase</keyword>
<keyword evidence="12" id="KW-1185">Reference proteome</keyword>
<name>A0A183GXY6_9BILA</name>
<dbReference type="Pfam" id="PF00753">
    <property type="entry name" value="Lactamase_B"/>
    <property type="match status" value="1"/>
</dbReference>
<dbReference type="PANTHER" id="PTHR11935">
    <property type="entry name" value="BETA LACTAMASE DOMAIN"/>
    <property type="match status" value="1"/>
</dbReference>
<dbReference type="NCBIfam" id="TIGR03413">
    <property type="entry name" value="GSH_gloB"/>
    <property type="match status" value="1"/>
</dbReference>
<evidence type="ECO:0000256" key="7">
    <source>
        <dbReference type="ARBA" id="ARBA00022801"/>
    </source>
</evidence>
<dbReference type="Gene3D" id="3.60.15.10">
    <property type="entry name" value="Ribonuclease Z/Hydroxyacylglutathione hydrolase-like"/>
    <property type="match status" value="1"/>
</dbReference>
<reference evidence="13" key="1">
    <citation type="submission" date="2016-06" db="UniProtKB">
        <authorList>
            <consortium name="WormBaseParasite"/>
        </authorList>
    </citation>
    <scope>IDENTIFICATION</scope>
</reference>
<dbReference type="AlphaFoldDB" id="A0A183GXY6"/>
<dbReference type="InterPro" id="IPR001279">
    <property type="entry name" value="Metallo-B-lactamas"/>
</dbReference>
<keyword evidence="6" id="KW-0479">Metal-binding</keyword>
<evidence type="ECO:0000256" key="2">
    <source>
        <dbReference type="ARBA" id="ARBA00001947"/>
    </source>
</evidence>
<evidence type="ECO:0000256" key="3">
    <source>
        <dbReference type="ARBA" id="ARBA00004963"/>
    </source>
</evidence>
<dbReference type="GO" id="GO:0046872">
    <property type="term" value="F:metal ion binding"/>
    <property type="evidence" value="ECO:0007669"/>
    <property type="project" value="UniProtKB-KW"/>
</dbReference>
<accession>A0A183GXY6</accession>
<evidence type="ECO:0000256" key="5">
    <source>
        <dbReference type="ARBA" id="ARBA00011917"/>
    </source>
</evidence>
<evidence type="ECO:0000256" key="1">
    <source>
        <dbReference type="ARBA" id="ARBA00001623"/>
    </source>
</evidence>
<dbReference type="EC" id="3.1.2.6" evidence="5"/>
<dbReference type="InterPro" id="IPR035680">
    <property type="entry name" value="Clx_II_MBL"/>
</dbReference>
<dbReference type="SMART" id="SM00849">
    <property type="entry name" value="Lactamase_B"/>
    <property type="match status" value="1"/>
</dbReference>
<dbReference type="InterPro" id="IPR032282">
    <property type="entry name" value="HAGH_C"/>
</dbReference>
<feature type="domain" description="Metallo-beta-lactamase" evidence="10">
    <location>
        <begin position="80"/>
        <end position="240"/>
    </location>
</feature>
<evidence type="ECO:0000256" key="6">
    <source>
        <dbReference type="ARBA" id="ARBA00022723"/>
    </source>
</evidence>
<dbReference type="FunFam" id="3.60.15.10:FF:000019">
    <property type="entry name" value="Hydroxyacylglutathione hydrolase, mitochondrial"/>
    <property type="match status" value="1"/>
</dbReference>
<dbReference type="Pfam" id="PF16123">
    <property type="entry name" value="HAGH_C"/>
    <property type="match status" value="1"/>
</dbReference>
<gene>
    <name evidence="11" type="ORF">OFLC_LOCUS96</name>
</gene>
<comment type="catalytic activity">
    <reaction evidence="1">
        <text>an S-(2-hydroxyacyl)glutathione + H2O = a 2-hydroxy carboxylate + glutathione + H(+)</text>
        <dbReference type="Rhea" id="RHEA:21864"/>
        <dbReference type="ChEBI" id="CHEBI:15377"/>
        <dbReference type="ChEBI" id="CHEBI:15378"/>
        <dbReference type="ChEBI" id="CHEBI:57925"/>
        <dbReference type="ChEBI" id="CHEBI:58896"/>
        <dbReference type="ChEBI" id="CHEBI:71261"/>
        <dbReference type="EC" id="3.1.2.6"/>
    </reaction>
</comment>
<dbReference type="CDD" id="cd07723">
    <property type="entry name" value="hydroxyacylglutathione_hydrolase_MBL-fold"/>
    <property type="match status" value="1"/>
</dbReference>
<comment type="similarity">
    <text evidence="4">Belongs to the metallo-beta-lactamase superfamily. Glyoxalase II family.</text>
</comment>
<dbReference type="STRING" id="387005.A0A183GXY6"/>
<dbReference type="GO" id="GO:0004416">
    <property type="term" value="F:hydroxyacylglutathione hydrolase activity"/>
    <property type="evidence" value="ECO:0007669"/>
    <property type="project" value="UniProtKB-EC"/>
</dbReference>
<dbReference type="InterPro" id="IPR017782">
    <property type="entry name" value="Hydroxyacylglutathione_Hdrlase"/>
</dbReference>
<comment type="pathway">
    <text evidence="3">Secondary metabolite metabolism; methylglyoxal degradation; (R)-lactate from methylglyoxal: step 2/2.</text>
</comment>
<evidence type="ECO:0000313" key="11">
    <source>
        <dbReference type="EMBL" id="VDO24514.1"/>
    </source>
</evidence>
<protein>
    <recommendedName>
        <fullName evidence="5">hydroxyacylglutathione hydrolase</fullName>
        <ecNumber evidence="5">3.1.2.6</ecNumber>
    </recommendedName>
    <alternativeName>
        <fullName evidence="9">Glyoxalase II</fullName>
    </alternativeName>
</protein>
<evidence type="ECO:0000256" key="9">
    <source>
        <dbReference type="ARBA" id="ARBA00031044"/>
    </source>
</evidence>
<evidence type="ECO:0000259" key="10">
    <source>
        <dbReference type="SMART" id="SM00849"/>
    </source>
</evidence>
<evidence type="ECO:0000313" key="12">
    <source>
        <dbReference type="Proteomes" id="UP000267606"/>
    </source>
</evidence>
<organism evidence="13">
    <name type="scientific">Onchocerca flexuosa</name>
    <dbReference type="NCBI Taxonomy" id="387005"/>
    <lineage>
        <taxon>Eukaryota</taxon>
        <taxon>Metazoa</taxon>
        <taxon>Ecdysozoa</taxon>
        <taxon>Nematoda</taxon>
        <taxon>Chromadorea</taxon>
        <taxon>Rhabditida</taxon>
        <taxon>Spirurina</taxon>
        <taxon>Spiruromorpha</taxon>
        <taxon>Filarioidea</taxon>
        <taxon>Onchocercidae</taxon>
        <taxon>Onchocerca</taxon>
    </lineage>
</organism>
<reference evidence="11 12" key="2">
    <citation type="submission" date="2018-11" db="EMBL/GenBank/DDBJ databases">
        <authorList>
            <consortium name="Pathogen Informatics"/>
        </authorList>
    </citation>
    <scope>NUCLEOTIDE SEQUENCE [LARGE SCALE GENOMIC DNA]</scope>
</reference>
<evidence type="ECO:0000256" key="4">
    <source>
        <dbReference type="ARBA" id="ARBA00006759"/>
    </source>
</evidence>
<evidence type="ECO:0000256" key="8">
    <source>
        <dbReference type="ARBA" id="ARBA00022833"/>
    </source>
</evidence>
<dbReference type="EMBL" id="UZAJ01000022">
    <property type="protein sequence ID" value="VDO24514.1"/>
    <property type="molecule type" value="Genomic_DNA"/>
</dbReference>
<comment type="cofactor">
    <cofactor evidence="2">
        <name>Zn(2+)</name>
        <dbReference type="ChEBI" id="CHEBI:29105"/>
    </cofactor>
</comment>
<evidence type="ECO:0000313" key="13">
    <source>
        <dbReference type="WBParaSite" id="OFLC_0000009501-mRNA-1"/>
    </source>
</evidence>
<proteinExistence type="inferred from homology"/>
<dbReference type="SUPFAM" id="SSF56281">
    <property type="entry name" value="Metallo-hydrolase/oxidoreductase"/>
    <property type="match status" value="1"/>
</dbReference>
<dbReference type="GO" id="GO:0019243">
    <property type="term" value="P:methylglyoxal catabolic process to D-lactate via S-lactoyl-glutathione"/>
    <property type="evidence" value="ECO:0007669"/>
    <property type="project" value="InterPro"/>
</dbReference>
<dbReference type="PANTHER" id="PTHR11935:SF94">
    <property type="entry name" value="TENZING NORGAY, ISOFORM C"/>
    <property type="match status" value="1"/>
</dbReference>
<dbReference type="WBParaSite" id="OFLC_0000009501-mRNA-1">
    <property type="protein sequence ID" value="OFLC_0000009501-mRNA-1"/>
    <property type="gene ID" value="OFLC_0000009501"/>
</dbReference>